<dbReference type="RefSeq" id="WP_036935219.1">
    <property type="nucleotide sequence ID" value="NZ_JQKC01000001.1"/>
</dbReference>
<sequence>MKIVKELDEMEQYIALKSLKIAYWFTVAFLAVWTIVDIAIKKNAYSIPLVLLALQNIILVFFDKYFKRKLGE</sequence>
<keyword evidence="3" id="KW-1185">Reference proteome</keyword>
<proteinExistence type="predicted"/>
<dbReference type="AlphaFoldDB" id="A0A0L6JV69"/>
<keyword evidence="1" id="KW-0812">Transmembrane</keyword>
<name>A0A0L6JV69_9FIRM</name>
<comment type="caution">
    <text evidence="2">The sequence shown here is derived from an EMBL/GenBank/DDBJ whole genome shotgun (WGS) entry which is preliminary data.</text>
</comment>
<accession>A0A0L6JV69</accession>
<dbReference type="Proteomes" id="UP000036923">
    <property type="component" value="Unassembled WGS sequence"/>
</dbReference>
<dbReference type="OrthoDB" id="1929328at2"/>
<gene>
    <name evidence="2" type="ORF">Bccel_4903</name>
</gene>
<evidence type="ECO:0000256" key="1">
    <source>
        <dbReference type="SAM" id="Phobius"/>
    </source>
</evidence>
<dbReference type="STRING" id="398512.Bccel_4903"/>
<evidence type="ECO:0000313" key="2">
    <source>
        <dbReference type="EMBL" id="KNY29629.1"/>
    </source>
</evidence>
<reference evidence="3" key="1">
    <citation type="submission" date="2015-07" db="EMBL/GenBank/DDBJ databases">
        <title>Near-Complete Genome Sequence of the Cellulolytic Bacterium Bacteroides (Pseudobacteroides) cellulosolvens ATCC 35603.</title>
        <authorList>
            <person name="Dassa B."/>
            <person name="Utturkar S.M."/>
            <person name="Klingeman D.M."/>
            <person name="Hurt R.A."/>
            <person name="Keller M."/>
            <person name="Xu J."/>
            <person name="Reddy Y.H.K."/>
            <person name="Borovok I."/>
            <person name="Grinberg I.R."/>
            <person name="Lamed R."/>
            <person name="Zhivin O."/>
            <person name="Bayer E.A."/>
            <person name="Brown S.D."/>
        </authorList>
    </citation>
    <scope>NUCLEOTIDE SEQUENCE [LARGE SCALE GENOMIC DNA]</scope>
    <source>
        <strain evidence="3">DSM 2933</strain>
    </source>
</reference>
<dbReference type="EMBL" id="LGTC01000001">
    <property type="protein sequence ID" value="KNY29629.1"/>
    <property type="molecule type" value="Genomic_DNA"/>
</dbReference>
<evidence type="ECO:0000313" key="3">
    <source>
        <dbReference type="Proteomes" id="UP000036923"/>
    </source>
</evidence>
<keyword evidence="1" id="KW-0472">Membrane</keyword>
<feature type="transmembrane region" description="Helical" evidence="1">
    <location>
        <begin position="46"/>
        <end position="66"/>
    </location>
</feature>
<organism evidence="2 3">
    <name type="scientific">Pseudobacteroides cellulosolvens ATCC 35603 = DSM 2933</name>
    <dbReference type="NCBI Taxonomy" id="398512"/>
    <lineage>
        <taxon>Bacteria</taxon>
        <taxon>Bacillati</taxon>
        <taxon>Bacillota</taxon>
        <taxon>Clostridia</taxon>
        <taxon>Eubacteriales</taxon>
        <taxon>Oscillospiraceae</taxon>
        <taxon>Pseudobacteroides</taxon>
    </lineage>
</organism>
<feature type="transmembrane region" description="Helical" evidence="1">
    <location>
        <begin position="21"/>
        <end position="40"/>
    </location>
</feature>
<protein>
    <submittedName>
        <fullName evidence="2">Uncharacterized protein</fullName>
    </submittedName>
</protein>
<keyword evidence="1" id="KW-1133">Transmembrane helix</keyword>